<reference evidence="1" key="3">
    <citation type="submission" date="2023-02" db="EMBL/GenBank/DDBJ databases">
        <title>Proposal of a novel subspecies: Alicyclobacillus hesperidum subspecies aegle.</title>
        <authorList>
            <person name="Goto K."/>
            <person name="Fujii T."/>
            <person name="Yasui K."/>
            <person name="Mochida K."/>
            <person name="Kato-Tanaka Y."/>
            <person name="Morohoshi S."/>
            <person name="An S.Y."/>
            <person name="Kasai H."/>
            <person name="Yokota A."/>
        </authorList>
    </citation>
    <scope>NUCLEOTIDE SEQUENCE</scope>
    <source>
        <strain evidence="1">DSM 12766</strain>
    </source>
</reference>
<protein>
    <submittedName>
        <fullName evidence="2">Uncharacterized protein</fullName>
    </submittedName>
</protein>
<evidence type="ECO:0000313" key="3">
    <source>
        <dbReference type="Proteomes" id="UP000182589"/>
    </source>
</evidence>
<evidence type="ECO:0000313" key="2">
    <source>
        <dbReference type="EMBL" id="SDW22682.1"/>
    </source>
</evidence>
<evidence type="ECO:0000313" key="1">
    <source>
        <dbReference type="EMBL" id="GLV13472.1"/>
    </source>
</evidence>
<dbReference type="EMBL" id="BSRA01000005">
    <property type="protein sequence ID" value="GLV13472.1"/>
    <property type="molecule type" value="Genomic_DNA"/>
</dbReference>
<name>A0A1H2RT86_9BACL</name>
<reference evidence="2" key="1">
    <citation type="submission" date="2016-10" db="EMBL/GenBank/DDBJ databases">
        <authorList>
            <person name="de Groot N.N."/>
        </authorList>
    </citation>
    <scope>NUCLEOTIDE SEQUENCE [LARGE SCALE GENOMIC DNA]</scope>
    <source>
        <strain evidence="2">DSM 12489</strain>
    </source>
</reference>
<sequence>MVVILRQMATGSAEIVVTAGSSSDEQVVIADYLGMTVGDVIRNLERKGYALTFVTEHYLVLQKQARRERKARYAKPTLFPMS</sequence>
<reference evidence="3" key="2">
    <citation type="submission" date="2016-10" db="EMBL/GenBank/DDBJ databases">
        <authorList>
            <person name="Varghese N."/>
        </authorList>
    </citation>
    <scope>NUCLEOTIDE SEQUENCE [LARGE SCALE GENOMIC DNA]</scope>
    <source>
        <strain evidence="3">DSM 12489</strain>
    </source>
</reference>
<proteinExistence type="predicted"/>
<keyword evidence="3" id="KW-1185">Reference proteome</keyword>
<dbReference type="STRING" id="89784.SAMN04489725_103137"/>
<dbReference type="Proteomes" id="UP001157137">
    <property type="component" value="Unassembled WGS sequence"/>
</dbReference>
<dbReference type="Proteomes" id="UP000182589">
    <property type="component" value="Unassembled WGS sequence"/>
</dbReference>
<dbReference type="AlphaFoldDB" id="A0A1H2RT86"/>
<organism evidence="2 3">
    <name type="scientific">Alicyclobacillus hesperidum</name>
    <dbReference type="NCBI Taxonomy" id="89784"/>
    <lineage>
        <taxon>Bacteria</taxon>
        <taxon>Bacillati</taxon>
        <taxon>Bacillota</taxon>
        <taxon>Bacilli</taxon>
        <taxon>Bacillales</taxon>
        <taxon>Alicyclobacillaceae</taxon>
        <taxon>Alicyclobacillus</taxon>
    </lineage>
</organism>
<gene>
    <name evidence="1" type="ORF">Heshes_11560</name>
    <name evidence="2" type="ORF">SAMN04489725_103137</name>
</gene>
<accession>A0A1H2RT86</accession>
<dbReference type="RefSeq" id="WP_100218654.1">
    <property type="nucleotide sequence ID" value="NZ_BSRA01000005.1"/>
</dbReference>
<dbReference type="EMBL" id="FNOJ01000003">
    <property type="protein sequence ID" value="SDW22682.1"/>
    <property type="molecule type" value="Genomic_DNA"/>
</dbReference>